<dbReference type="EC" id="5.4.99.15" evidence="1"/>
<dbReference type="Gene3D" id="1.10.10.470">
    <property type="entry name" value="Maltooligosyl trehalose synthase, domain 4"/>
    <property type="match status" value="1"/>
</dbReference>
<dbReference type="GO" id="GO:0030980">
    <property type="term" value="P:alpha-glucan catabolic process"/>
    <property type="evidence" value="ECO:0007669"/>
    <property type="project" value="TreeGrafter"/>
</dbReference>
<dbReference type="SUPFAM" id="SSF51445">
    <property type="entry name" value="(Trans)glycosidases"/>
    <property type="match status" value="1"/>
</dbReference>
<reference evidence="1" key="1">
    <citation type="submission" date="2020-02" db="EMBL/GenBank/DDBJ databases">
        <authorList>
            <person name="Meier V. D."/>
        </authorList>
    </citation>
    <scope>NUCLEOTIDE SEQUENCE</scope>
    <source>
        <strain evidence="1">AVDCRST_MAG64</strain>
    </source>
</reference>
<dbReference type="GO" id="GO:0047470">
    <property type="term" value="F:(1,4)-alpha-D-glucan 1-alpha-D-glucosylmutase activity"/>
    <property type="evidence" value="ECO:0007669"/>
    <property type="project" value="UniProtKB-EC"/>
</dbReference>
<keyword evidence="1" id="KW-0413">Isomerase</keyword>
<dbReference type="GO" id="GO:0005992">
    <property type="term" value="P:trehalose biosynthetic process"/>
    <property type="evidence" value="ECO:0007669"/>
    <property type="project" value="TreeGrafter"/>
</dbReference>
<dbReference type="EMBL" id="CADCUQ010000236">
    <property type="protein sequence ID" value="CAA9387148.1"/>
    <property type="molecule type" value="Genomic_DNA"/>
</dbReference>
<gene>
    <name evidence="1" type="ORF">AVDCRST_MAG64-1011</name>
</gene>
<proteinExistence type="predicted"/>
<dbReference type="InterPro" id="IPR013797">
    <property type="entry name" value="Maltooligo_trehalose_synth_4"/>
</dbReference>
<dbReference type="AlphaFoldDB" id="A0A6J4NGJ0"/>
<dbReference type="NCBIfam" id="TIGR02401">
    <property type="entry name" value="trehalose_TreY"/>
    <property type="match status" value="1"/>
</dbReference>
<dbReference type="InterPro" id="IPR017853">
    <property type="entry name" value="GH"/>
</dbReference>
<dbReference type="InterPro" id="IPR012767">
    <property type="entry name" value="Trehalose_TreY"/>
</dbReference>
<evidence type="ECO:0000313" key="1">
    <source>
        <dbReference type="EMBL" id="CAA9387148.1"/>
    </source>
</evidence>
<name>A0A6J4NGJ0_9BACT</name>
<dbReference type="PANTHER" id="PTHR10357">
    <property type="entry name" value="ALPHA-AMYLASE FAMILY MEMBER"/>
    <property type="match status" value="1"/>
</dbReference>
<dbReference type="PANTHER" id="PTHR10357:SF216">
    <property type="entry name" value="MALTOOLIGOSYL TREHALOSE SYNTHASE-RELATED"/>
    <property type="match status" value="1"/>
</dbReference>
<sequence length="615" mass="68098">MKPEDLMAELDRQLSGEIPKAGEGALRYPLYVTVEKILAPDEPLLPDWPCHGTSGYDFLNMASGLFIDPVGEEPLTELYHELTGQTAALPDLVYEKKKLILRISLASELRMLTNRLDAIAQRDRRARDFTQTGLREALAEAIACFPVYRSYVSAAGVSETDVRRIDQAIDEAVRRNPKTDPVVFRFIRDALVQTPRPGDTDDDRAARRTFAGKFQQLTAPATAKGIEDTAFYIYNRLISLNEVGGEPTHFGVAPDALHAYLADRAANWPYALSALSTHDTKRSEDVRARINALSELPDEWRGRVYAWFDLNVRHRTLVNGRTSPDMNEEYLMYQTLVGVWPFEQADLAKEKVVDRVQAYMEKAMREAKVNTSWTDQNADHERDVERFVAAVLDEKANADFFANFLPFQRRVAWLGVINSLSQTLLRLTAPGVPDTYQGTELWDLSLVDPDNRRPVDYARRRELLAGLKSRAEAGDGDLAGLAREVLASPADGRVKLHLVSRALEARRAKAGLFSTGSYAAIRPTGGRAVHLFAFARQHGPAAALVVVPRLCGRLGLGDGAWPVGRDVWGDAALPLPEFLRGRPLRNAITGETGTPGDAFPASGALATFPVGLWLA</sequence>
<protein>
    <submittedName>
        <fullName evidence="1">Malto-oligosyltrehalose synthase</fullName>
        <ecNumber evidence="1">5.4.99.15</ecNumber>
    </submittedName>
</protein>
<organism evidence="1">
    <name type="scientific">uncultured Phycisphaerae bacterium</name>
    <dbReference type="NCBI Taxonomy" id="904963"/>
    <lineage>
        <taxon>Bacteria</taxon>
        <taxon>Pseudomonadati</taxon>
        <taxon>Planctomycetota</taxon>
        <taxon>Phycisphaerae</taxon>
        <taxon>environmental samples</taxon>
    </lineage>
</organism>
<dbReference type="Gene3D" id="3.20.20.80">
    <property type="entry name" value="Glycosidases"/>
    <property type="match status" value="1"/>
</dbReference>
<dbReference type="Gene3D" id="1.10.150.200">
    <property type="entry name" value="Maltooligosyl trehalose synthase, domain 3"/>
    <property type="match status" value="1"/>
</dbReference>
<accession>A0A6J4NGJ0</accession>